<organism evidence="1">
    <name type="scientific">Rhizophora mucronata</name>
    <name type="common">Asiatic mangrove</name>
    <dbReference type="NCBI Taxonomy" id="61149"/>
    <lineage>
        <taxon>Eukaryota</taxon>
        <taxon>Viridiplantae</taxon>
        <taxon>Streptophyta</taxon>
        <taxon>Embryophyta</taxon>
        <taxon>Tracheophyta</taxon>
        <taxon>Spermatophyta</taxon>
        <taxon>Magnoliopsida</taxon>
        <taxon>eudicotyledons</taxon>
        <taxon>Gunneridae</taxon>
        <taxon>Pentapetalae</taxon>
        <taxon>rosids</taxon>
        <taxon>fabids</taxon>
        <taxon>Malpighiales</taxon>
        <taxon>Rhizophoraceae</taxon>
        <taxon>Rhizophora</taxon>
    </lineage>
</organism>
<evidence type="ECO:0000313" key="1">
    <source>
        <dbReference type="EMBL" id="MBX50209.1"/>
    </source>
</evidence>
<sequence length="38" mass="4300">MGFIAISVDISGSFQDYEKIGLGSWTSLFWWISFCCGF</sequence>
<dbReference type="AlphaFoldDB" id="A0A2P2P6B0"/>
<accession>A0A2P2P6B0</accession>
<name>A0A2P2P6B0_RHIMU</name>
<proteinExistence type="predicted"/>
<reference evidence="1" key="1">
    <citation type="submission" date="2018-02" db="EMBL/GenBank/DDBJ databases">
        <title>Rhizophora mucronata_Transcriptome.</title>
        <authorList>
            <person name="Meera S.P."/>
            <person name="Sreeshan A."/>
            <person name="Augustine A."/>
        </authorList>
    </citation>
    <scope>NUCLEOTIDE SEQUENCE</scope>
    <source>
        <tissue evidence="1">Leaf</tissue>
    </source>
</reference>
<protein>
    <submittedName>
        <fullName evidence="1">Uncharacterized protein</fullName>
    </submittedName>
</protein>
<dbReference type="EMBL" id="GGEC01069725">
    <property type="protein sequence ID" value="MBX50209.1"/>
    <property type="molecule type" value="Transcribed_RNA"/>
</dbReference>